<evidence type="ECO:0000313" key="17">
    <source>
        <dbReference type="EMBL" id="QHQ39671.1"/>
    </source>
</evidence>
<keyword evidence="10 11" id="KW-0998">Cell outer membrane</keyword>
<dbReference type="GO" id="GO:0009279">
    <property type="term" value="C:cell outer membrane"/>
    <property type="evidence" value="ECO:0007669"/>
    <property type="project" value="UniProtKB-SubCell"/>
</dbReference>
<dbReference type="InterPro" id="IPR012910">
    <property type="entry name" value="Plug_dom"/>
</dbReference>
<evidence type="ECO:0000256" key="12">
    <source>
        <dbReference type="RuleBase" id="RU003357"/>
    </source>
</evidence>
<evidence type="ECO:0000259" key="15">
    <source>
        <dbReference type="Pfam" id="PF07715"/>
    </source>
</evidence>
<keyword evidence="6" id="KW-0408">Iron</keyword>
<dbReference type="InterPro" id="IPR039426">
    <property type="entry name" value="TonB-dep_rcpt-like"/>
</dbReference>
<organism evidence="16 19">
    <name type="scientific">Microbulbifer hydrolyticus</name>
    <dbReference type="NCBI Taxonomy" id="48074"/>
    <lineage>
        <taxon>Bacteria</taxon>
        <taxon>Pseudomonadati</taxon>
        <taxon>Pseudomonadota</taxon>
        <taxon>Gammaproteobacteria</taxon>
        <taxon>Cellvibrionales</taxon>
        <taxon>Microbulbiferaceae</taxon>
        <taxon>Microbulbifer</taxon>
    </lineage>
</organism>
<keyword evidence="16" id="KW-0675">Receptor</keyword>
<feature type="domain" description="TonB-dependent receptor-like beta-barrel" evidence="14">
    <location>
        <begin position="288"/>
        <end position="719"/>
    </location>
</feature>
<dbReference type="EMBL" id="JACHHR010000003">
    <property type="protein sequence ID" value="MBB5211990.1"/>
    <property type="molecule type" value="Genomic_DNA"/>
</dbReference>
<sequence length="754" mass="82278">MKQVLYAATCVAALSGSAGITFAQAADTATGSKTKDIEVEEVVVTATRREEKLQDVPISVTAFSQDELTRKGIVGYEGIAHETPGVVMNRPTQNFNNFTARGIATNGYNANLQSTVAIYIDELPISANGNSTILDPNLYDVERVEFLRGPQGTLFGSGSLAGAMRILTKSPDLDEVEASMLVDMGMSGSDSLRQRYNAMVNVPIVEDELAFRAVVFYRDEDGYVDNLGTGIENSNSLQDVGGRAILLWEPTDKLSVRMLASHENSDPKDSSLVNPALGEELRNSERPDRFMAELNNFNTTVEYQFDWATLTSSSTYSHFDQTFYVDLANTFGFALPFRLDADAYDEIFVQETRLVSETSGPIDWVVGGFYYYKRRDVDFAYKGTEEFFAQRGITGLDGDTYQELYNHTVANELAGFGEVTYHLNDKAWVTGGLRYGSNDVQTITEDGGYASNYLTMGLFGLSGPVTITPIAAGKGEKAKADRFSYKASFSYQPVDSITIYATVATGFRTPVVNARGGAASLVDPNDIVIPFGSSSDELINYELGLKGSWMDGALTANLAAYLIDWDNIQVQANRVSDSVQFVTNIGQARSQGVEFEITASPLDGLDLYLNGAYTDSRVTDLTAEEAAISGAVEGERLAAPYFQGSATAKYSFEVGADMTAFASATIAHVGSFPGLFPNVPGKPDQTNPTYDHTDTFNNVNVNFGVQKGDWVASGYVENLTDDHSVTYVHPEAFLFSRYGTLRPRTYGLRFARDF</sequence>
<dbReference type="Proteomes" id="UP000563601">
    <property type="component" value="Unassembled WGS sequence"/>
</dbReference>
<keyword evidence="5 11" id="KW-0812">Transmembrane</keyword>
<evidence type="ECO:0000256" key="7">
    <source>
        <dbReference type="ARBA" id="ARBA00023065"/>
    </source>
</evidence>
<dbReference type="PANTHER" id="PTHR32552">
    <property type="entry name" value="FERRICHROME IRON RECEPTOR-RELATED"/>
    <property type="match status" value="1"/>
</dbReference>
<dbReference type="Proteomes" id="UP000464675">
    <property type="component" value="Chromosome"/>
</dbReference>
<keyword evidence="8 12" id="KW-0798">TonB box</keyword>
<keyword evidence="7" id="KW-0406">Ion transport</keyword>
<dbReference type="Pfam" id="PF07715">
    <property type="entry name" value="Plug"/>
    <property type="match status" value="1"/>
</dbReference>
<evidence type="ECO:0000256" key="2">
    <source>
        <dbReference type="ARBA" id="ARBA00022448"/>
    </source>
</evidence>
<evidence type="ECO:0000256" key="9">
    <source>
        <dbReference type="ARBA" id="ARBA00023136"/>
    </source>
</evidence>
<comment type="similarity">
    <text evidence="11 12">Belongs to the TonB-dependent receptor family.</text>
</comment>
<accession>A0A6P1TCY4</accession>
<keyword evidence="4" id="KW-0410">Iron transport</keyword>
<dbReference type="EMBL" id="CP047491">
    <property type="protein sequence ID" value="QHQ39671.1"/>
    <property type="molecule type" value="Genomic_DNA"/>
</dbReference>
<feature type="signal peptide" evidence="13">
    <location>
        <begin position="1"/>
        <end position="25"/>
    </location>
</feature>
<keyword evidence="2 11" id="KW-0813">Transport</keyword>
<dbReference type="OrthoDB" id="127311at2"/>
<dbReference type="GO" id="GO:0006826">
    <property type="term" value="P:iron ion transport"/>
    <property type="evidence" value="ECO:0007669"/>
    <property type="project" value="UniProtKB-KW"/>
</dbReference>
<proteinExistence type="inferred from homology"/>
<reference evidence="17 18" key="1">
    <citation type="submission" date="2020-01" db="EMBL/GenBank/DDBJ databases">
        <title>The possibility of degradation of plastic by Microbulbifer hydrolyticus IRE-31.</title>
        <authorList>
            <person name="Liu L."/>
        </authorList>
    </citation>
    <scope>NUCLEOTIDE SEQUENCE [LARGE SCALE GENOMIC DNA]</scope>
    <source>
        <strain evidence="17 18">IRE-31</strain>
    </source>
</reference>
<keyword evidence="18" id="KW-1185">Reference proteome</keyword>
<feature type="chain" id="PRO_5044645674" evidence="13">
    <location>
        <begin position="26"/>
        <end position="754"/>
    </location>
</feature>
<evidence type="ECO:0000256" key="10">
    <source>
        <dbReference type="ARBA" id="ARBA00023237"/>
    </source>
</evidence>
<dbReference type="Gene3D" id="2.40.170.20">
    <property type="entry name" value="TonB-dependent receptor, beta-barrel domain"/>
    <property type="match status" value="1"/>
</dbReference>
<evidence type="ECO:0000313" key="18">
    <source>
        <dbReference type="Proteomes" id="UP000464675"/>
    </source>
</evidence>
<reference evidence="16 19" key="2">
    <citation type="submission" date="2020-08" db="EMBL/GenBank/DDBJ databases">
        <title>Genomic Encyclopedia of Type Strains, Phase IV (KMG-IV): sequencing the most valuable type-strain genomes for metagenomic binning, comparative biology and taxonomic classification.</title>
        <authorList>
            <person name="Goeker M."/>
        </authorList>
    </citation>
    <scope>NUCLEOTIDE SEQUENCE [LARGE SCALE GENOMIC DNA]</scope>
    <source>
        <strain evidence="16 19">DSM 11525</strain>
    </source>
</reference>
<feature type="domain" description="TonB-dependent receptor plug" evidence="15">
    <location>
        <begin position="53"/>
        <end position="163"/>
    </location>
</feature>
<dbReference type="InterPro" id="IPR036942">
    <property type="entry name" value="Beta-barrel_TonB_sf"/>
</dbReference>
<dbReference type="Pfam" id="PF00593">
    <property type="entry name" value="TonB_dep_Rec_b-barrel"/>
    <property type="match status" value="1"/>
</dbReference>
<gene>
    <name evidence="17" type="ORF">GTQ55_12200</name>
    <name evidence="16" type="ORF">HNQ53_002215</name>
</gene>
<evidence type="ECO:0000313" key="16">
    <source>
        <dbReference type="EMBL" id="MBB5211990.1"/>
    </source>
</evidence>
<evidence type="ECO:0000256" key="13">
    <source>
        <dbReference type="SAM" id="SignalP"/>
    </source>
</evidence>
<evidence type="ECO:0000313" key="19">
    <source>
        <dbReference type="Proteomes" id="UP000563601"/>
    </source>
</evidence>
<evidence type="ECO:0000256" key="6">
    <source>
        <dbReference type="ARBA" id="ARBA00023004"/>
    </source>
</evidence>
<comment type="subcellular location">
    <subcellularLocation>
        <location evidence="1 11">Cell outer membrane</location>
        <topology evidence="1 11">Multi-pass membrane protein</topology>
    </subcellularLocation>
</comment>
<evidence type="ECO:0000256" key="4">
    <source>
        <dbReference type="ARBA" id="ARBA00022496"/>
    </source>
</evidence>
<dbReference type="InterPro" id="IPR000531">
    <property type="entry name" value="Beta-barrel_TonB"/>
</dbReference>
<dbReference type="PANTHER" id="PTHR32552:SF81">
    <property type="entry name" value="TONB-DEPENDENT OUTER MEMBRANE RECEPTOR"/>
    <property type="match status" value="1"/>
</dbReference>
<protein>
    <submittedName>
        <fullName evidence="16">Outer membrane receptor protein involved in Fe transport</fullName>
    </submittedName>
    <submittedName>
        <fullName evidence="17">TonB-dependent receptor</fullName>
    </submittedName>
</protein>
<dbReference type="SUPFAM" id="SSF56935">
    <property type="entry name" value="Porins"/>
    <property type="match status" value="1"/>
</dbReference>
<dbReference type="AlphaFoldDB" id="A0A6P1TCY4"/>
<keyword evidence="13" id="KW-0732">Signal</keyword>
<keyword evidence="9 11" id="KW-0472">Membrane</keyword>
<evidence type="ECO:0000256" key="8">
    <source>
        <dbReference type="ARBA" id="ARBA00023077"/>
    </source>
</evidence>
<evidence type="ECO:0000256" key="1">
    <source>
        <dbReference type="ARBA" id="ARBA00004571"/>
    </source>
</evidence>
<evidence type="ECO:0000259" key="14">
    <source>
        <dbReference type="Pfam" id="PF00593"/>
    </source>
</evidence>
<keyword evidence="3 11" id="KW-1134">Transmembrane beta strand</keyword>
<evidence type="ECO:0000256" key="3">
    <source>
        <dbReference type="ARBA" id="ARBA00022452"/>
    </source>
</evidence>
<name>A0A6P1TCY4_9GAMM</name>
<evidence type="ECO:0000256" key="11">
    <source>
        <dbReference type="PROSITE-ProRule" id="PRU01360"/>
    </source>
</evidence>
<dbReference type="PROSITE" id="PS52016">
    <property type="entry name" value="TONB_DEPENDENT_REC_3"/>
    <property type="match status" value="1"/>
</dbReference>
<evidence type="ECO:0000256" key="5">
    <source>
        <dbReference type="ARBA" id="ARBA00022692"/>
    </source>
</evidence>
<dbReference type="RefSeq" id="WP_161858988.1">
    <property type="nucleotide sequence ID" value="NZ_CP047491.1"/>
</dbReference>